<evidence type="ECO:0000256" key="5">
    <source>
        <dbReference type="SAM" id="Coils"/>
    </source>
</evidence>
<feature type="coiled-coil region" evidence="5">
    <location>
        <begin position="395"/>
        <end position="422"/>
    </location>
</feature>
<dbReference type="EMBL" id="JAKELL010000055">
    <property type="protein sequence ID" value="KAH8986293.1"/>
    <property type="molecule type" value="Genomic_DNA"/>
</dbReference>
<accession>A0AAD4LB05</accession>
<keyword evidence="7" id="KW-1185">Reference proteome</keyword>
<dbReference type="InterPro" id="IPR002885">
    <property type="entry name" value="PPR_rpt"/>
</dbReference>
<dbReference type="PANTHER" id="PTHR47447">
    <property type="entry name" value="OS03G0856100 PROTEIN"/>
    <property type="match status" value="1"/>
</dbReference>
<name>A0AAD4LB05_9AGAM</name>
<evidence type="ECO:0000256" key="2">
    <source>
        <dbReference type="ARBA" id="ARBA00022737"/>
    </source>
</evidence>
<dbReference type="Pfam" id="PF01535">
    <property type="entry name" value="PPR"/>
    <property type="match status" value="1"/>
</dbReference>
<evidence type="ECO:0000256" key="4">
    <source>
        <dbReference type="ARBA" id="ARBA00044511"/>
    </source>
</evidence>
<comment type="function">
    <text evidence="3">Regulates mitochondrial small subunit maturation by controlling 15S rRNA 5'-end processing. Localizes to the 5' precursor of the 15S rRNA in a position that is subsequently occupied by mS47 in the mature yeast mtSSU. Uses structure and sequence-specific RNA recognition, binding to a single-stranded region of the precursor and specifically recognizing bases -6 to -1. The exchange of Ccm1 for mS47 is coupled to the irreversible removal of precursor rRNA that is accompanied by conformational changes of the mitoribosomal proteins uS5m and mS26. These conformational changes signal completion of 5'-end rRNA processing through protection of the mature 5'-end of the 15S rRNA and stabilization of mS47. The removal of the 5' precursor together with the dissociation of Ccm1 may be catalyzed by the 5'-3' exoribonuclease Pet127. Involved in the specific removal of group I introns in mitochondrial encoded transcripts.</text>
</comment>
<proteinExistence type="inferred from homology"/>
<comment type="subunit">
    <text evidence="4">Binds to mitochondrial small subunit 15S rRNA.</text>
</comment>
<dbReference type="Proteomes" id="UP001201163">
    <property type="component" value="Unassembled WGS sequence"/>
</dbReference>
<comment type="caution">
    <text evidence="6">The sequence shown here is derived from an EMBL/GenBank/DDBJ whole genome shotgun (WGS) entry which is preliminary data.</text>
</comment>
<dbReference type="Gene3D" id="1.25.40.10">
    <property type="entry name" value="Tetratricopeptide repeat domain"/>
    <property type="match status" value="1"/>
</dbReference>
<reference evidence="6" key="1">
    <citation type="submission" date="2022-01" db="EMBL/GenBank/DDBJ databases">
        <title>Comparative genomics reveals a dynamic genome evolution in the ectomycorrhizal milk-cap (Lactarius) mushrooms.</title>
        <authorList>
            <consortium name="DOE Joint Genome Institute"/>
            <person name="Lebreton A."/>
            <person name="Tang N."/>
            <person name="Kuo A."/>
            <person name="LaButti K."/>
            <person name="Drula E."/>
            <person name="Barry K."/>
            <person name="Clum A."/>
            <person name="Lipzen A."/>
            <person name="Mousain D."/>
            <person name="Ng V."/>
            <person name="Wang R."/>
            <person name="Wang X."/>
            <person name="Dai Y."/>
            <person name="Henrissat B."/>
            <person name="Grigoriev I.V."/>
            <person name="Guerin-Laguette A."/>
            <person name="Yu F."/>
            <person name="Martin F.M."/>
        </authorList>
    </citation>
    <scope>NUCLEOTIDE SEQUENCE</scope>
    <source>
        <strain evidence="6">QP</strain>
    </source>
</reference>
<protein>
    <recommendedName>
        <fullName evidence="8">Pentatricopeptide repeat-containing protein</fullName>
    </recommendedName>
</protein>
<organism evidence="6 7">
    <name type="scientific">Lactarius akahatsu</name>
    <dbReference type="NCBI Taxonomy" id="416441"/>
    <lineage>
        <taxon>Eukaryota</taxon>
        <taxon>Fungi</taxon>
        <taxon>Dikarya</taxon>
        <taxon>Basidiomycota</taxon>
        <taxon>Agaricomycotina</taxon>
        <taxon>Agaricomycetes</taxon>
        <taxon>Russulales</taxon>
        <taxon>Russulaceae</taxon>
        <taxon>Lactarius</taxon>
    </lineage>
</organism>
<evidence type="ECO:0008006" key="8">
    <source>
        <dbReference type="Google" id="ProtNLM"/>
    </source>
</evidence>
<comment type="similarity">
    <text evidence="1">Belongs to the CCM1 family.</text>
</comment>
<evidence type="ECO:0000313" key="6">
    <source>
        <dbReference type="EMBL" id="KAH8986293.1"/>
    </source>
</evidence>
<evidence type="ECO:0000256" key="1">
    <source>
        <dbReference type="ARBA" id="ARBA00006192"/>
    </source>
</evidence>
<dbReference type="InterPro" id="IPR011990">
    <property type="entry name" value="TPR-like_helical_dom_sf"/>
</dbReference>
<gene>
    <name evidence="6" type="ORF">EDB92DRAFT_1879443</name>
</gene>
<keyword evidence="5" id="KW-0175">Coiled coil</keyword>
<evidence type="ECO:0000256" key="3">
    <source>
        <dbReference type="ARBA" id="ARBA00044493"/>
    </source>
</evidence>
<keyword evidence="2" id="KW-0677">Repeat</keyword>
<dbReference type="AlphaFoldDB" id="A0AAD4LB05"/>
<dbReference type="PANTHER" id="PTHR47447:SF17">
    <property type="entry name" value="OS12G0638900 PROTEIN"/>
    <property type="match status" value="1"/>
</dbReference>
<sequence length="577" mass="63500">MLRAHPLSLPSNLRASGILLVLRTSQTPQAHERRCYTTVTATERLKDTPAAIASAIHQHIAFGARSWNMGIPNVEEKDTKESKTRVHGFVKPLCGKSTSVGLPLKHPPHISTSTSADLEALADDLEAHAATSSSADALPRIYRKQSLRPRLLVVLATTQDASSAWSAYRALLVLPRSAEKARPKVPFAHRHRLLRLLAGAAGPRPRGRFAQVLSALRALHDAGGTVQRWQWNLLVDCAGKEGWRRPREEHFRAALALLGEMRGGQRDDGGRRGAVQDGGGGLADALVPDIYSYTTLIAHAVRTGAPAAVRHAMQLLARAGLSPGVHAHTALLCFFARRGDLAGVRETLFRMRRDGAATGLEQVPFNAVLWAFAYNGRLDVARAMYQRREEEVRQRECGEDGREEEEEELEAALAEREMVLIARDVVPDTATYHILIQASAYHGDLRGCLEMLADMLSSTFATSTASRLTAFRAIFLGFARHGVRSLPTPPSSEWTLLALEALFERFLELELAQDTRPPRENTLFWLVSAFARTSGEDADVLRRVFERVEGRFGYVWTSSGTAGGGGRLARIREKFIS</sequence>
<evidence type="ECO:0000313" key="7">
    <source>
        <dbReference type="Proteomes" id="UP001201163"/>
    </source>
</evidence>